<dbReference type="PANTHER" id="PTHR39730">
    <property type="entry name" value="ENDOGLUCANASE 1"/>
    <property type="match status" value="1"/>
</dbReference>
<evidence type="ECO:0000256" key="1">
    <source>
        <dbReference type="ARBA" id="ARBA00000966"/>
    </source>
</evidence>
<dbReference type="AlphaFoldDB" id="R9PAL5"/>
<dbReference type="InterPro" id="IPR000334">
    <property type="entry name" value="Glyco_hydro_45"/>
</dbReference>
<evidence type="ECO:0000256" key="4">
    <source>
        <dbReference type="ARBA" id="ARBA00022801"/>
    </source>
</evidence>
<gene>
    <name evidence="11" type="ORF">PHSY_006000</name>
</gene>
<feature type="domain" description="Glycosyl hydrolases family 45 active site" evidence="10">
    <location>
        <begin position="2"/>
        <end position="188"/>
    </location>
</feature>
<feature type="compositionally biased region" description="Polar residues" evidence="9">
    <location>
        <begin position="262"/>
        <end position="280"/>
    </location>
</feature>
<dbReference type="RefSeq" id="XP_012191993.1">
    <property type="nucleotide sequence ID" value="XM_012336603.1"/>
</dbReference>
<dbReference type="Gene3D" id="2.40.40.10">
    <property type="entry name" value="RlpA-like domain"/>
    <property type="match status" value="1"/>
</dbReference>
<dbReference type="InterPro" id="IPR036908">
    <property type="entry name" value="RlpA-like_sf"/>
</dbReference>
<keyword evidence="7" id="KW-0326">Glycosidase</keyword>
<feature type="region of interest" description="Disordered" evidence="9">
    <location>
        <begin position="181"/>
        <end position="213"/>
    </location>
</feature>
<keyword evidence="8" id="KW-0624">Polysaccharide degradation</keyword>
<keyword evidence="6" id="KW-0119">Carbohydrate metabolism</keyword>
<keyword evidence="4 11" id="KW-0378">Hydrolase</keyword>
<dbReference type="PANTHER" id="PTHR39730:SF1">
    <property type="entry name" value="ENDOGLUCANASE 1"/>
    <property type="match status" value="1"/>
</dbReference>
<dbReference type="Proteomes" id="UP000014071">
    <property type="component" value="Unassembled WGS sequence"/>
</dbReference>
<dbReference type="InterPro" id="IPR052288">
    <property type="entry name" value="GH45_Enzymes"/>
</dbReference>
<proteinExistence type="inferred from homology"/>
<dbReference type="GeneID" id="24111272"/>
<name>R9PAL5_PSEHS</name>
<evidence type="ECO:0000313" key="11">
    <source>
        <dbReference type="EMBL" id="GAC98406.1"/>
    </source>
</evidence>
<comment type="similarity">
    <text evidence="2">Belongs to the glycosyl hydrolase 45 (cellulase K) family.</text>
</comment>
<dbReference type="EMBL" id="DF238820">
    <property type="protein sequence ID" value="GAC98406.1"/>
    <property type="molecule type" value="Genomic_DNA"/>
</dbReference>
<keyword evidence="12" id="KW-1185">Reference proteome</keyword>
<keyword evidence="5" id="KW-0136">Cellulose degradation</keyword>
<dbReference type="EC" id="3.2.1.4" evidence="3"/>
<dbReference type="STRING" id="1305764.R9PAL5"/>
<feature type="region of interest" description="Disordered" evidence="9">
    <location>
        <begin position="242"/>
        <end position="395"/>
    </location>
</feature>
<dbReference type="HOGENOM" id="CLU_045022_0_0_1"/>
<evidence type="ECO:0000256" key="6">
    <source>
        <dbReference type="ARBA" id="ARBA00023277"/>
    </source>
</evidence>
<evidence type="ECO:0000256" key="9">
    <source>
        <dbReference type="SAM" id="MobiDB-lite"/>
    </source>
</evidence>
<evidence type="ECO:0000256" key="8">
    <source>
        <dbReference type="ARBA" id="ARBA00023326"/>
    </source>
</evidence>
<evidence type="ECO:0000256" key="7">
    <source>
        <dbReference type="ARBA" id="ARBA00023295"/>
    </source>
</evidence>
<dbReference type="SUPFAM" id="SSF50685">
    <property type="entry name" value="Barwin-like endoglucanases"/>
    <property type="match status" value="1"/>
</dbReference>
<organism evidence="11 12">
    <name type="scientific">Pseudozyma hubeiensis (strain SY62)</name>
    <name type="common">Yeast</name>
    <dbReference type="NCBI Taxonomy" id="1305764"/>
    <lineage>
        <taxon>Eukaryota</taxon>
        <taxon>Fungi</taxon>
        <taxon>Dikarya</taxon>
        <taxon>Basidiomycota</taxon>
        <taxon>Ustilaginomycotina</taxon>
        <taxon>Ustilaginomycetes</taxon>
        <taxon>Ustilaginales</taxon>
        <taxon>Ustilaginaceae</taxon>
        <taxon>Pseudozyma</taxon>
    </lineage>
</organism>
<comment type="catalytic activity">
    <reaction evidence="1">
        <text>Endohydrolysis of (1-&gt;4)-beta-D-glucosidic linkages in cellulose, lichenin and cereal beta-D-glucans.</text>
        <dbReference type="EC" id="3.2.1.4"/>
    </reaction>
</comment>
<evidence type="ECO:0000313" key="12">
    <source>
        <dbReference type="Proteomes" id="UP000014071"/>
    </source>
</evidence>
<reference evidence="12" key="1">
    <citation type="journal article" date="2013" name="Genome Announc.">
        <title>Draft genome sequence of the basidiomycetous yeast-like fungus Pseudozyma hubeiensis SY62, which produces an abundant amount of the biosurfactant mannosylerythritol lipids.</title>
        <authorList>
            <person name="Konishi M."/>
            <person name="Hatada Y."/>
            <person name="Horiuchi J."/>
        </authorList>
    </citation>
    <scope>NUCLEOTIDE SEQUENCE [LARGE SCALE GENOMIC DNA]</scope>
    <source>
        <strain evidence="12">SY62</strain>
    </source>
</reference>
<sequence length="395" mass="40762">MYSPVDTCEKDGVTLIPKSQQTSGKNGCDDGGNQFTCNCIAPWVDSIDPQLAYGFGAYNIHDPDGTIESACYYNKFLAQDPNDKTMKVRKMILQNINTSQGIPKGCWDMNLAGGGVGGYNKGCTNQWGSDWGQRCGGVDSQEACCKLPEGLRSSCLFRFVMFGSNPGLASTPKRVRCPVGLIDRSGSQRQDDATVAPYSGETDQTGHPAPDKYQRNRAVCQNIDPMGIVSSVCGGVAGGARLPKGSGMVRQDSPGASVPGESGSSPPTGYQPDSDNTSPDTGGLAGTVGAGETSPDQPGLPEGGLGDKGSPFAPDAQTPGEGMQSGGNGPPKASQPRGSATNGQGFDDGAGAPQPYTPGSSMPIANPNTPVGPLGGLAGHRRGVCAHKKHKHNHS</sequence>
<dbReference type="GO" id="GO:0008810">
    <property type="term" value="F:cellulase activity"/>
    <property type="evidence" value="ECO:0007669"/>
    <property type="project" value="UniProtKB-EC"/>
</dbReference>
<evidence type="ECO:0000256" key="5">
    <source>
        <dbReference type="ARBA" id="ARBA00023001"/>
    </source>
</evidence>
<dbReference type="eggNOG" id="ENOG502RXA6">
    <property type="taxonomic scope" value="Eukaryota"/>
</dbReference>
<dbReference type="OrthoDB" id="10035502at2759"/>
<feature type="compositionally biased region" description="Basic residues" evidence="9">
    <location>
        <begin position="379"/>
        <end position="395"/>
    </location>
</feature>
<evidence type="ECO:0000259" key="10">
    <source>
        <dbReference type="Pfam" id="PF02015"/>
    </source>
</evidence>
<dbReference type="Pfam" id="PF02015">
    <property type="entry name" value="Glyco_hydro_45"/>
    <property type="match status" value="1"/>
</dbReference>
<dbReference type="GO" id="GO:0030245">
    <property type="term" value="P:cellulose catabolic process"/>
    <property type="evidence" value="ECO:0007669"/>
    <property type="project" value="UniProtKB-KW"/>
</dbReference>
<evidence type="ECO:0000256" key="3">
    <source>
        <dbReference type="ARBA" id="ARBA00012601"/>
    </source>
</evidence>
<protein>
    <recommendedName>
        <fullName evidence="3">cellulase</fullName>
        <ecNumber evidence="3">3.2.1.4</ecNumber>
    </recommendedName>
</protein>
<accession>R9PAL5</accession>
<evidence type="ECO:0000256" key="2">
    <source>
        <dbReference type="ARBA" id="ARBA00007793"/>
    </source>
</evidence>